<dbReference type="PROSITE" id="PS51755">
    <property type="entry name" value="OMPR_PHOB"/>
    <property type="match status" value="1"/>
</dbReference>
<feature type="domain" description="Response regulatory" evidence="8">
    <location>
        <begin position="1"/>
        <end position="89"/>
    </location>
</feature>
<dbReference type="GO" id="GO:0000156">
    <property type="term" value="F:phosphorelay response regulator activity"/>
    <property type="evidence" value="ECO:0007669"/>
    <property type="project" value="TreeGrafter"/>
</dbReference>
<feature type="modified residue" description="4-aspartylphosphate" evidence="6">
    <location>
        <position position="24"/>
    </location>
</feature>
<dbReference type="GO" id="GO:0005829">
    <property type="term" value="C:cytosol"/>
    <property type="evidence" value="ECO:0007669"/>
    <property type="project" value="TreeGrafter"/>
</dbReference>
<dbReference type="EMBL" id="CP028919">
    <property type="protein sequence ID" value="AWB50542.1"/>
    <property type="molecule type" value="Genomic_DNA"/>
</dbReference>
<evidence type="ECO:0000256" key="1">
    <source>
        <dbReference type="ARBA" id="ARBA00022553"/>
    </source>
</evidence>
<dbReference type="PANTHER" id="PTHR48111:SF22">
    <property type="entry name" value="REGULATOR OF RPOS"/>
    <property type="match status" value="1"/>
</dbReference>
<organism evidence="10 11">
    <name type="scientific">Paragemmobacter aquarius</name>
    <dbReference type="NCBI Taxonomy" id="2169400"/>
    <lineage>
        <taxon>Bacteria</taxon>
        <taxon>Pseudomonadati</taxon>
        <taxon>Pseudomonadota</taxon>
        <taxon>Alphaproteobacteria</taxon>
        <taxon>Rhodobacterales</taxon>
        <taxon>Paracoccaceae</taxon>
        <taxon>Paragemmobacter</taxon>
    </lineage>
</organism>
<dbReference type="SUPFAM" id="SSF46894">
    <property type="entry name" value="C-terminal effector domain of the bipartite response regulators"/>
    <property type="match status" value="1"/>
</dbReference>
<evidence type="ECO:0000256" key="2">
    <source>
        <dbReference type="ARBA" id="ARBA00023012"/>
    </source>
</evidence>
<evidence type="ECO:0000313" key="11">
    <source>
        <dbReference type="Proteomes" id="UP000244496"/>
    </source>
</evidence>
<keyword evidence="5" id="KW-0804">Transcription</keyword>
<dbReference type="GO" id="GO:0032993">
    <property type="term" value="C:protein-DNA complex"/>
    <property type="evidence" value="ECO:0007669"/>
    <property type="project" value="TreeGrafter"/>
</dbReference>
<dbReference type="InterPro" id="IPR016032">
    <property type="entry name" value="Sig_transdc_resp-reg_C-effctor"/>
</dbReference>
<dbReference type="KEGG" id="geh:HYN69_18205"/>
<evidence type="ECO:0000256" key="3">
    <source>
        <dbReference type="ARBA" id="ARBA00023015"/>
    </source>
</evidence>
<name>A0A2S0URZ4_9RHOB</name>
<dbReference type="Proteomes" id="UP000244496">
    <property type="component" value="Plasmid unnamed1"/>
</dbReference>
<reference evidence="10 11" key="1">
    <citation type="submission" date="2018-04" db="EMBL/GenBank/DDBJ databases">
        <title>Genome sequencing of Gemmobacter.</title>
        <authorList>
            <person name="Yi H."/>
            <person name="Baek M.-G."/>
        </authorList>
    </citation>
    <scope>NUCLEOTIDE SEQUENCE [LARGE SCALE GENOMIC DNA]</scope>
    <source>
        <strain evidence="10 11">HYN0069</strain>
        <plasmid evidence="11">Plasmid unnamed1</plasmid>
    </source>
</reference>
<dbReference type="SUPFAM" id="SSF52172">
    <property type="entry name" value="CheY-like"/>
    <property type="match status" value="1"/>
</dbReference>
<dbReference type="InterPro" id="IPR001867">
    <property type="entry name" value="OmpR/PhoB-type_DNA-bd"/>
</dbReference>
<evidence type="ECO:0000313" key="10">
    <source>
        <dbReference type="EMBL" id="AWB50542.1"/>
    </source>
</evidence>
<dbReference type="PANTHER" id="PTHR48111">
    <property type="entry name" value="REGULATOR OF RPOS"/>
    <property type="match status" value="1"/>
</dbReference>
<keyword evidence="10" id="KW-0614">Plasmid</keyword>
<dbReference type="SMART" id="SM00862">
    <property type="entry name" value="Trans_reg_C"/>
    <property type="match status" value="1"/>
</dbReference>
<dbReference type="OrthoDB" id="9802426at2"/>
<geneLocation type="plasmid" evidence="10">
    <name>unnamed1</name>
</geneLocation>
<sequence>MGLPLAEDVDDEPFGFIIDLYILDINLPGEDGISLARRIRRSQPEVGIVVVSARAAIADRVSCYEIGANLYLVKPLSLDELRAVVSGFGRRITLGSAGAGADFTLSPLRMLVSGPKGEARLTQSELVVLASFSRSAQQSLEHWQIASLFGSGGDISKENVEVKVGRLRKKLIACGAPAPGIQSMRGVGYRLCVHIEVMSI</sequence>
<dbReference type="GO" id="GO:0006355">
    <property type="term" value="P:regulation of DNA-templated transcription"/>
    <property type="evidence" value="ECO:0007669"/>
    <property type="project" value="InterPro"/>
</dbReference>
<dbReference type="Pfam" id="PF00072">
    <property type="entry name" value="Response_reg"/>
    <property type="match status" value="1"/>
</dbReference>
<evidence type="ECO:0000259" key="9">
    <source>
        <dbReference type="PROSITE" id="PS51755"/>
    </source>
</evidence>
<proteinExistence type="predicted"/>
<evidence type="ECO:0000259" key="8">
    <source>
        <dbReference type="PROSITE" id="PS50110"/>
    </source>
</evidence>
<dbReference type="InterPro" id="IPR001789">
    <property type="entry name" value="Sig_transdc_resp-reg_receiver"/>
</dbReference>
<feature type="DNA-binding region" description="OmpR/PhoB-type" evidence="7">
    <location>
        <begin position="89"/>
        <end position="193"/>
    </location>
</feature>
<keyword evidence="4 7" id="KW-0238">DNA-binding</keyword>
<dbReference type="Gene3D" id="3.40.50.2300">
    <property type="match status" value="1"/>
</dbReference>
<gene>
    <name evidence="10" type="ORF">HYN69_18205</name>
</gene>
<evidence type="ECO:0000256" key="7">
    <source>
        <dbReference type="PROSITE-ProRule" id="PRU01091"/>
    </source>
</evidence>
<evidence type="ECO:0000256" key="6">
    <source>
        <dbReference type="PROSITE-ProRule" id="PRU00169"/>
    </source>
</evidence>
<dbReference type="InterPro" id="IPR036388">
    <property type="entry name" value="WH-like_DNA-bd_sf"/>
</dbReference>
<protein>
    <submittedName>
        <fullName evidence="10">Transcriptional regulator</fullName>
    </submittedName>
</protein>
<feature type="domain" description="OmpR/PhoB-type" evidence="9">
    <location>
        <begin position="89"/>
        <end position="193"/>
    </location>
</feature>
<dbReference type="RefSeq" id="WP_108437351.1">
    <property type="nucleotide sequence ID" value="NZ_CP028919.1"/>
</dbReference>
<dbReference type="PROSITE" id="PS50110">
    <property type="entry name" value="RESPONSE_REGULATORY"/>
    <property type="match status" value="1"/>
</dbReference>
<dbReference type="Gene3D" id="1.10.10.10">
    <property type="entry name" value="Winged helix-like DNA-binding domain superfamily/Winged helix DNA-binding domain"/>
    <property type="match status" value="1"/>
</dbReference>
<keyword evidence="1 6" id="KW-0597">Phosphoprotein</keyword>
<keyword evidence="11" id="KW-1185">Reference proteome</keyword>
<dbReference type="GO" id="GO:0000976">
    <property type="term" value="F:transcription cis-regulatory region binding"/>
    <property type="evidence" value="ECO:0007669"/>
    <property type="project" value="TreeGrafter"/>
</dbReference>
<keyword evidence="2" id="KW-0902">Two-component regulatory system</keyword>
<keyword evidence="3" id="KW-0805">Transcription regulation</keyword>
<dbReference type="InterPro" id="IPR039420">
    <property type="entry name" value="WalR-like"/>
</dbReference>
<dbReference type="SMART" id="SM00448">
    <property type="entry name" value="REC"/>
    <property type="match status" value="1"/>
</dbReference>
<dbReference type="AlphaFoldDB" id="A0A2S0URZ4"/>
<dbReference type="InterPro" id="IPR011006">
    <property type="entry name" value="CheY-like_superfamily"/>
</dbReference>
<accession>A0A2S0URZ4</accession>
<dbReference type="Pfam" id="PF00486">
    <property type="entry name" value="Trans_reg_C"/>
    <property type="match status" value="1"/>
</dbReference>
<evidence type="ECO:0000256" key="5">
    <source>
        <dbReference type="ARBA" id="ARBA00023163"/>
    </source>
</evidence>
<evidence type="ECO:0000256" key="4">
    <source>
        <dbReference type="ARBA" id="ARBA00023125"/>
    </source>
</evidence>